<dbReference type="GO" id="GO:0006520">
    <property type="term" value="P:amino acid metabolic process"/>
    <property type="evidence" value="ECO:0007669"/>
    <property type="project" value="InterPro"/>
</dbReference>
<evidence type="ECO:0000256" key="2">
    <source>
        <dbReference type="ARBA" id="ARBA00007441"/>
    </source>
</evidence>
<evidence type="ECO:0000313" key="9">
    <source>
        <dbReference type="Proteomes" id="UP000515823"/>
    </source>
</evidence>
<accession>A0A7G9G455</accession>
<dbReference type="Gene3D" id="3.90.1150.10">
    <property type="entry name" value="Aspartate Aminotransferase, domain 1"/>
    <property type="match status" value="1"/>
</dbReference>
<dbReference type="InterPro" id="IPR015424">
    <property type="entry name" value="PyrdxlP-dep_Trfase"/>
</dbReference>
<protein>
    <recommendedName>
        <fullName evidence="6">Aminotransferase</fullName>
        <ecNumber evidence="6">2.6.1.-</ecNumber>
    </recommendedName>
</protein>
<dbReference type="RefSeq" id="WP_249302717.1">
    <property type="nucleotide sequence ID" value="NZ_CP060634.1"/>
</dbReference>
<dbReference type="InterPro" id="IPR004838">
    <property type="entry name" value="NHTrfase_class1_PyrdxlP-BS"/>
</dbReference>
<keyword evidence="4 6" id="KW-0808">Transferase</keyword>
<evidence type="ECO:0000259" key="7">
    <source>
        <dbReference type="Pfam" id="PF00155"/>
    </source>
</evidence>
<evidence type="ECO:0000256" key="3">
    <source>
        <dbReference type="ARBA" id="ARBA00022576"/>
    </source>
</evidence>
<proteinExistence type="inferred from homology"/>
<dbReference type="InterPro" id="IPR015422">
    <property type="entry name" value="PyrdxlP-dep_Trfase_small"/>
</dbReference>
<gene>
    <name evidence="8" type="ORF">H9Q78_14355</name>
</gene>
<organism evidence="8 9">
    <name type="scientific">Qiania dongpingensis</name>
    <dbReference type="NCBI Taxonomy" id="2763669"/>
    <lineage>
        <taxon>Bacteria</taxon>
        <taxon>Bacillati</taxon>
        <taxon>Bacillota</taxon>
        <taxon>Clostridia</taxon>
        <taxon>Lachnospirales</taxon>
        <taxon>Lachnospiraceae</taxon>
        <taxon>Qiania</taxon>
    </lineage>
</organism>
<keyword evidence="5" id="KW-0663">Pyridoxal phosphate</keyword>
<dbReference type="InterPro" id="IPR015421">
    <property type="entry name" value="PyrdxlP-dep_Trfase_major"/>
</dbReference>
<reference evidence="8 9" key="1">
    <citation type="submission" date="2020-08" db="EMBL/GenBank/DDBJ databases">
        <authorList>
            <person name="Liu C."/>
            <person name="Sun Q."/>
        </authorList>
    </citation>
    <scope>NUCLEOTIDE SEQUENCE [LARGE SCALE GENOMIC DNA]</scope>
    <source>
        <strain evidence="8 9">NSJ-38</strain>
    </source>
</reference>
<dbReference type="Proteomes" id="UP000515823">
    <property type="component" value="Chromosome"/>
</dbReference>
<name>A0A7G9G455_9FIRM</name>
<dbReference type="PANTHER" id="PTHR46383:SF1">
    <property type="entry name" value="ASPARTATE AMINOTRANSFERASE"/>
    <property type="match status" value="1"/>
</dbReference>
<evidence type="ECO:0000256" key="5">
    <source>
        <dbReference type="ARBA" id="ARBA00022898"/>
    </source>
</evidence>
<dbReference type="KEGG" id="qdo:H9Q78_14355"/>
<comment type="similarity">
    <text evidence="2 6">Belongs to the class-I pyridoxal-phosphate-dependent aminotransferase family.</text>
</comment>
<sequence>MNRISKTGKCIERSSIRIFLEKQNKIAEKCGDMISFTIGEPDFQTPSNIVEAAIQALSEGKTKYAPNTGIPELRKAVSEDLEKTHGVHYDAEKEIVITPSGMDTLRLICMAVLDDGEEMIVNDPCWANHPNHSKIAHGRPVLVPVHEKDNFFYNLEELEGFVTKKTKAILLNSPNNPTGAVMSKEALTKFCSFCKKHDLIVISDEVYHNIIFDGLKFYSPAMIRGMKERVVISQSFSKTYAMTGWRLGYAAGPADIIEAIGRLNENSISCVNTFVQWAGIEALKGTRRYIDEMIREFEKRRNIVYEGINSIDGISCTKPQGAFYAFVNIKNTGLSSEEFALRLLEEKHVGMVPGTGFGASGEGFVRLSYATSAENIIEGICRIREFVEEQK</sequence>
<evidence type="ECO:0000256" key="1">
    <source>
        <dbReference type="ARBA" id="ARBA00001933"/>
    </source>
</evidence>
<dbReference type="Pfam" id="PF00155">
    <property type="entry name" value="Aminotran_1_2"/>
    <property type="match status" value="1"/>
</dbReference>
<dbReference type="EC" id="2.6.1.-" evidence="6"/>
<evidence type="ECO:0000313" key="8">
    <source>
        <dbReference type="EMBL" id="QNM05587.1"/>
    </source>
</evidence>
<dbReference type="CDD" id="cd00609">
    <property type="entry name" value="AAT_like"/>
    <property type="match status" value="1"/>
</dbReference>
<dbReference type="Gene3D" id="3.40.640.10">
    <property type="entry name" value="Type I PLP-dependent aspartate aminotransferase-like (Major domain)"/>
    <property type="match status" value="1"/>
</dbReference>
<feature type="domain" description="Aminotransferase class I/classII large" evidence="7">
    <location>
        <begin position="32"/>
        <end position="379"/>
    </location>
</feature>
<comment type="cofactor">
    <cofactor evidence="1 6">
        <name>pyridoxal 5'-phosphate</name>
        <dbReference type="ChEBI" id="CHEBI:597326"/>
    </cofactor>
</comment>
<dbReference type="SUPFAM" id="SSF53383">
    <property type="entry name" value="PLP-dependent transferases"/>
    <property type="match status" value="1"/>
</dbReference>
<evidence type="ECO:0000256" key="6">
    <source>
        <dbReference type="RuleBase" id="RU000481"/>
    </source>
</evidence>
<dbReference type="AlphaFoldDB" id="A0A7G9G455"/>
<dbReference type="EMBL" id="CP060634">
    <property type="protein sequence ID" value="QNM05587.1"/>
    <property type="molecule type" value="Genomic_DNA"/>
</dbReference>
<dbReference type="GO" id="GO:0008483">
    <property type="term" value="F:transaminase activity"/>
    <property type="evidence" value="ECO:0007669"/>
    <property type="project" value="UniProtKB-KW"/>
</dbReference>
<dbReference type="PROSITE" id="PS00105">
    <property type="entry name" value="AA_TRANSFER_CLASS_1"/>
    <property type="match status" value="1"/>
</dbReference>
<keyword evidence="3 6" id="KW-0032">Aminotransferase</keyword>
<dbReference type="InterPro" id="IPR050596">
    <property type="entry name" value="AspAT/PAT-like"/>
</dbReference>
<dbReference type="FunFam" id="3.40.640.10:FF:000033">
    <property type="entry name" value="Aspartate aminotransferase"/>
    <property type="match status" value="1"/>
</dbReference>
<keyword evidence="9" id="KW-1185">Reference proteome</keyword>
<dbReference type="InterPro" id="IPR004839">
    <property type="entry name" value="Aminotransferase_I/II_large"/>
</dbReference>
<dbReference type="GO" id="GO:0030170">
    <property type="term" value="F:pyridoxal phosphate binding"/>
    <property type="evidence" value="ECO:0007669"/>
    <property type="project" value="InterPro"/>
</dbReference>
<evidence type="ECO:0000256" key="4">
    <source>
        <dbReference type="ARBA" id="ARBA00022679"/>
    </source>
</evidence>
<dbReference type="PANTHER" id="PTHR46383">
    <property type="entry name" value="ASPARTATE AMINOTRANSFERASE"/>
    <property type="match status" value="1"/>
</dbReference>